<dbReference type="Proteomes" id="UP001483337">
    <property type="component" value="Chromosome"/>
</dbReference>
<dbReference type="Pfam" id="PF04087">
    <property type="entry name" value="DUF389"/>
    <property type="match status" value="1"/>
</dbReference>
<evidence type="ECO:0000313" key="3">
    <source>
        <dbReference type="Proteomes" id="UP001483337"/>
    </source>
</evidence>
<dbReference type="InterPro" id="IPR005240">
    <property type="entry name" value="DUF389"/>
</dbReference>
<dbReference type="PANTHER" id="PTHR20992:SF9">
    <property type="entry name" value="AT15442P-RELATED"/>
    <property type="match status" value="1"/>
</dbReference>
<organism evidence="2 3">
    <name type="scientific">Okeanomitos corallinicola TIOX110</name>
    <dbReference type="NCBI Taxonomy" id="3133117"/>
    <lineage>
        <taxon>Bacteria</taxon>
        <taxon>Bacillati</taxon>
        <taxon>Cyanobacteriota</taxon>
        <taxon>Cyanophyceae</taxon>
        <taxon>Nostocales</taxon>
        <taxon>Aphanizomenonaceae</taxon>
        <taxon>Okeanomitos</taxon>
    </lineage>
</organism>
<feature type="transmembrane region" description="Helical" evidence="1">
    <location>
        <begin position="33"/>
        <end position="52"/>
    </location>
</feature>
<dbReference type="RefSeq" id="WP_353930975.1">
    <property type="nucleotide sequence ID" value="NZ_CP150886.1"/>
</dbReference>
<feature type="transmembrane region" description="Helical" evidence="1">
    <location>
        <begin position="89"/>
        <end position="108"/>
    </location>
</feature>
<keyword evidence="1" id="KW-1133">Transmembrane helix</keyword>
<dbReference type="EMBL" id="CP150886">
    <property type="protein sequence ID" value="WZB88066.1"/>
    <property type="molecule type" value="Genomic_DNA"/>
</dbReference>
<gene>
    <name evidence="2" type="ORF">WJM97_22395</name>
</gene>
<feature type="transmembrane region" description="Helical" evidence="1">
    <location>
        <begin position="128"/>
        <end position="146"/>
    </location>
</feature>
<evidence type="ECO:0000313" key="2">
    <source>
        <dbReference type="EMBL" id="WZB88066.1"/>
    </source>
</evidence>
<protein>
    <submittedName>
        <fullName evidence="2">DUF389 domain-containing protein</fullName>
    </submittedName>
</protein>
<feature type="transmembrane region" description="Helical" evidence="1">
    <location>
        <begin position="58"/>
        <end position="77"/>
    </location>
</feature>
<keyword evidence="1" id="KW-0472">Membrane</keyword>
<feature type="transmembrane region" description="Helical" evidence="1">
    <location>
        <begin position="259"/>
        <end position="277"/>
    </location>
</feature>
<evidence type="ECO:0000256" key="1">
    <source>
        <dbReference type="SAM" id="Phobius"/>
    </source>
</evidence>
<dbReference type="PANTHER" id="PTHR20992">
    <property type="entry name" value="AT15442P-RELATED"/>
    <property type="match status" value="1"/>
</dbReference>
<reference evidence="2 3" key="1">
    <citation type="submission" date="2024-04" db="EMBL/GenBank/DDBJ databases">
        <title>Okeanomitos corallinicola gen. &amp; sp. nov. (Nostocales, Cyanobacteria), a new toxic marine heterocyst-forming cyanobacterium from a coral reef.</title>
        <authorList>
            <person name="Li H."/>
            <person name="Li R."/>
            <person name="Kang J."/>
            <person name="Hii K.S."/>
            <person name="Mohamed H.F."/>
            <person name="Xu X."/>
            <person name="Luo Z."/>
        </authorList>
    </citation>
    <scope>NUCLEOTIDE SEQUENCE [LARGE SCALE GENOMIC DNA]</scope>
    <source>
        <strain evidence="2 3">TIOX110</strain>
    </source>
</reference>
<keyword evidence="1" id="KW-0812">Transmembrane</keyword>
<proteinExistence type="predicted"/>
<feature type="transmembrane region" description="Helical" evidence="1">
    <location>
        <begin position="158"/>
        <end position="182"/>
    </location>
</feature>
<name>A0ABZ2USW5_9CYAN</name>
<feature type="transmembrane region" description="Helical" evidence="1">
    <location>
        <begin position="194"/>
        <end position="216"/>
    </location>
</feature>
<sequence length="572" mass="63000">MFRDKFADNLGISQARKEQVYLDICKTVTLQDVSYWIQVLFAAGIATLGLVLNSPAVIIGAMLISPLMGGILANGLALAAGDVILAMRALVNLILSCVVAISFAVLLVSLLPFKEMTAEIAARIRPNILDLVVALFSGAVGSVAICKEPKGVATSIPGVAIAVALMPPLCVVGYGIGIAISLDSVKGLQVASGGGLLFFTNLVAITFTAMLVFLSLHIDNNQVRAKVKEWRENDHESLVMQHFLERLPAYNRLKKVGGLPGRFLLIFSTIGVIMFPLNQSLIQLRKEIAVQQQENQIRGAATEIWQTKFANFPNGDPRSYISNISTSYNSNNKLIIQLQVFSSKQYTPEEQNNYIQMLANRLNQVPELLGLKLIEIPTASNELLQQIAEEKPTETVITIAQLQANFLQEVQSSLGSIQLPEPAQLIDYEIITSPIEPLKMRLIYLSEREISKDAQVIIADTIRNKLDYPLAKVAMQRIDSNPGVIAFEKDKAALTLANTQLLDRIAQTLQRQPNLSLQVIVNQELTEPQEILPERSQVILEYLQSKWQITENRINIQSGTENQGNAELKLVV</sequence>
<dbReference type="NCBIfam" id="TIGR00271">
    <property type="entry name" value="uncharacterized hydrophobic domain"/>
    <property type="match status" value="1"/>
</dbReference>
<keyword evidence="3" id="KW-1185">Reference proteome</keyword>
<accession>A0ABZ2USW5</accession>